<dbReference type="Gene3D" id="2.60.120.200">
    <property type="match status" value="1"/>
</dbReference>
<dbReference type="SUPFAM" id="SSF49899">
    <property type="entry name" value="Concanavalin A-like lectins/glucanases"/>
    <property type="match status" value="1"/>
</dbReference>
<dbReference type="Proteomes" id="UP000292564">
    <property type="component" value="Unassembled WGS sequence"/>
</dbReference>
<keyword evidence="1" id="KW-0732">Signal</keyword>
<feature type="chain" id="PRO_5020334835" evidence="1">
    <location>
        <begin position="23"/>
        <end position="243"/>
    </location>
</feature>
<keyword evidence="2" id="KW-0430">Lectin</keyword>
<comment type="caution">
    <text evidence="2">The sequence shown here is derived from an EMBL/GenBank/DDBJ whole genome shotgun (WGS) entry which is preliminary data.</text>
</comment>
<organism evidence="2 3">
    <name type="scientific">Krasilnikovia cinnamomea</name>
    <dbReference type="NCBI Taxonomy" id="349313"/>
    <lineage>
        <taxon>Bacteria</taxon>
        <taxon>Bacillati</taxon>
        <taxon>Actinomycetota</taxon>
        <taxon>Actinomycetes</taxon>
        <taxon>Micromonosporales</taxon>
        <taxon>Micromonosporaceae</taxon>
        <taxon>Krasilnikovia</taxon>
    </lineage>
</organism>
<dbReference type="AlphaFoldDB" id="A0A4Q7ZD71"/>
<feature type="signal peptide" evidence="1">
    <location>
        <begin position="1"/>
        <end position="22"/>
    </location>
</feature>
<gene>
    <name evidence="2" type="ORF">EV385_0327</name>
</gene>
<dbReference type="OrthoDB" id="5506986at2"/>
<keyword evidence="3" id="KW-1185">Reference proteome</keyword>
<accession>A0A4Q7ZD71</accession>
<reference evidence="2 3" key="1">
    <citation type="submission" date="2019-02" db="EMBL/GenBank/DDBJ databases">
        <title>Sequencing the genomes of 1000 actinobacteria strains.</title>
        <authorList>
            <person name="Klenk H.-P."/>
        </authorList>
    </citation>
    <scope>NUCLEOTIDE SEQUENCE [LARGE SCALE GENOMIC DNA]</scope>
    <source>
        <strain evidence="2 3">DSM 45162</strain>
    </source>
</reference>
<dbReference type="Pfam" id="PF13385">
    <property type="entry name" value="Laminin_G_3"/>
    <property type="match status" value="1"/>
</dbReference>
<dbReference type="GO" id="GO:0030246">
    <property type="term" value="F:carbohydrate binding"/>
    <property type="evidence" value="ECO:0007669"/>
    <property type="project" value="UniProtKB-KW"/>
</dbReference>
<evidence type="ECO:0000313" key="2">
    <source>
        <dbReference type="EMBL" id="RZU48610.1"/>
    </source>
</evidence>
<evidence type="ECO:0000313" key="3">
    <source>
        <dbReference type="Proteomes" id="UP000292564"/>
    </source>
</evidence>
<name>A0A4Q7ZD71_9ACTN</name>
<dbReference type="InterPro" id="IPR013320">
    <property type="entry name" value="ConA-like_dom_sf"/>
</dbReference>
<proteinExistence type="predicted"/>
<dbReference type="EMBL" id="SHKY01000001">
    <property type="protein sequence ID" value="RZU48610.1"/>
    <property type="molecule type" value="Genomic_DNA"/>
</dbReference>
<dbReference type="RefSeq" id="WP_130507830.1">
    <property type="nucleotide sequence ID" value="NZ_SHKY01000001.1"/>
</dbReference>
<evidence type="ECO:0000256" key="1">
    <source>
        <dbReference type="SAM" id="SignalP"/>
    </source>
</evidence>
<sequence length="243" mass="25813">MKVPARLLTLLLITTPAVPALAASATAAPRTVMRYTFDAGPTATGRIADTSGAGAPLVKRTVDGGTIRFLRTATGRYVGFPAPCARTATRCPRALFEAPDDNDLDPGTAPFRWGATVYVKQWQVLGSSNIMQKGVSDTESQWKLQVGANRGKAHCVVVGRGSSQAYVARSTISVADGVWHRVLCRRSGGVLTVYIDGVDRGHVIIPPTLEIGNNMPMRIGGPNFNTTSDMYHGYLDNVVAVAG</sequence>
<protein>
    <submittedName>
        <fullName evidence="2">Concanavalin A-like lectin/glucanase superfamily protein</fullName>
    </submittedName>
</protein>